<accession>A0A1F7YC68</accession>
<sequence length="179" mass="20830">MKKISVKVILAIGFSIFLVYLLLPNSTFPVPPPGSLQSGEKADTETPLRRAYFTNYAREEVLRYYKSELSRSRFLGIPLPTYRLNYPPEDAFSLIRDQTRSTFLEEIVNPLKESLFVNGFEPKDPKDAIFIENKFWRQKITVKFVPSNMFIRIIINILGLMSLAFLLNSISREVREFRK</sequence>
<evidence type="ECO:0000313" key="3">
    <source>
        <dbReference type="Proteomes" id="UP000178851"/>
    </source>
</evidence>
<reference evidence="2 3" key="1">
    <citation type="journal article" date="2016" name="Nat. Commun.">
        <title>Thousands of microbial genomes shed light on interconnected biogeochemical processes in an aquifer system.</title>
        <authorList>
            <person name="Anantharaman K."/>
            <person name="Brown C.T."/>
            <person name="Hug L.A."/>
            <person name="Sharon I."/>
            <person name="Castelle C.J."/>
            <person name="Probst A.J."/>
            <person name="Thomas B.C."/>
            <person name="Singh A."/>
            <person name="Wilkins M.J."/>
            <person name="Karaoz U."/>
            <person name="Brodie E.L."/>
            <person name="Williams K.H."/>
            <person name="Hubbard S.S."/>
            <person name="Banfield J.F."/>
        </authorList>
    </citation>
    <scope>NUCLEOTIDE SEQUENCE [LARGE SCALE GENOMIC DNA]</scope>
</reference>
<comment type="caution">
    <text evidence="2">The sequence shown here is derived from an EMBL/GenBank/DDBJ whole genome shotgun (WGS) entry which is preliminary data.</text>
</comment>
<proteinExistence type="predicted"/>
<evidence type="ECO:0000313" key="2">
    <source>
        <dbReference type="EMBL" id="OGM24892.1"/>
    </source>
</evidence>
<keyword evidence="1" id="KW-0472">Membrane</keyword>
<keyword evidence="1" id="KW-1133">Transmembrane helix</keyword>
<evidence type="ECO:0000256" key="1">
    <source>
        <dbReference type="SAM" id="Phobius"/>
    </source>
</evidence>
<dbReference type="AlphaFoldDB" id="A0A1F7YC68"/>
<name>A0A1F7YC68_9BACT</name>
<dbReference type="Proteomes" id="UP000178851">
    <property type="component" value="Unassembled WGS sequence"/>
</dbReference>
<protein>
    <submittedName>
        <fullName evidence="2">Uncharacterized protein</fullName>
    </submittedName>
</protein>
<dbReference type="EMBL" id="MGGI01000025">
    <property type="protein sequence ID" value="OGM24892.1"/>
    <property type="molecule type" value="Genomic_DNA"/>
</dbReference>
<organism evidence="2 3">
    <name type="scientific">Candidatus Woesebacteria bacterium RIFCSPHIGHO2_01_FULL_39_28</name>
    <dbReference type="NCBI Taxonomy" id="1802496"/>
    <lineage>
        <taxon>Bacteria</taxon>
        <taxon>Candidatus Woeseibacteriota</taxon>
    </lineage>
</organism>
<feature type="transmembrane region" description="Helical" evidence="1">
    <location>
        <begin position="149"/>
        <end position="170"/>
    </location>
</feature>
<gene>
    <name evidence="2" type="ORF">A2627_02900</name>
</gene>
<keyword evidence="1" id="KW-0812">Transmembrane</keyword>